<dbReference type="Pfam" id="PF00651">
    <property type="entry name" value="BTB"/>
    <property type="match status" value="2"/>
</dbReference>
<keyword evidence="7" id="KW-0808">Transferase</keyword>
<dbReference type="Proteomes" id="UP000322000">
    <property type="component" value="Chromosome 2"/>
</dbReference>
<dbReference type="InterPro" id="IPR009091">
    <property type="entry name" value="RCC1/BLIP-II"/>
</dbReference>
<sequence length="1235" mass="138112">MSKHKVELDCTSRCRSRNHGQALTSAITKRSASDEALASFIKGTCANFNKAFDFEGRTALHMAASRGRINLMDWLTRHSTEAFINARDRESGYTPLHRSVFYGQIHAAVGLMRIGVNTDIVDKDDYRAFEHAMLDKQYMYKQDGKEPSEVYMWGSNSNYTLGTGTQQQRNTPELLTCFNRTNTSVKQVSLGKFHSVWVCSKGEAWCCGQLARAGGPPSTALRPTLLKLPEKCTAVALTLTSTVFLLESGMVLQYALNATDNVSRATSEAPPYIKLPSVKPVIKLSSPLGVCGAKAHAVVWNTRAVYTWGTNNGQLGHSNDDKVINMPRKVGISMNNKEEAGIQLVDASDAATVITTSRGDVYLLHKYICKKIAIKQINLRQVCVEAKVSDTGAYSRVTVLLLTNVGQLFIWQDTTNKLTRCVFGLVHQTIITNVALTHDALYFATKYGEAFVGTISRKAPPTAPPQPIRKEKERDNKSALVKFLEKDDCTSVKITKIPNVYRAVSIAVDSEGLNFGCLQIKPTCGLKSLPQLSPSSLAKQMDTLRETASEDDLLHDVVFKVGTKRYPAHMFIVASSSEHLYNLYQDKLVNPGDKPEILLENVHPEAFERVLKFMYTGSCDVAELGPCGLKVKKEDVKKEKEEPVEEVESDVIENPSEISAFEVYSSQGDKPRRRARRSADTPPRAHLHCDPVKLVQATAKRLHVMTLHKLLDKFYYKDGSVHLKDSASLPASACAGWQRGSLPRLRDTSVRARAGAALPAHRAVLAARLDYFSGMFMHAWTESKVMSTVSLPINYAILQPVIDFLYTDSCPELENCDSIDFICNLMIVADQLFITRLREMCEIALANLINLKNCAELCQFAHTYNAIQLKQCCMEFIALNLCSVLENRSLDVLEETLLEDITKYYCKFNPIMSSRVITPFYNAPSDEIIEEFVKSCPVNLELTDEDYKRDDSLVESAKKKRGKKIEYTDSEKERMRYESVSSVTSLDLSNEFSGDITLSLRKLSKETEKGAKDKQEKWIEVPSSQQKQQKVVQARLKAISVAKDILNEAPVESFMKLTKSSSSSAMTIQENLPTTSRLSVSPKDSPLAEMARSPQGNVFISHIGPKLSQKQRKKMALQGVDTSTQSINDYFGKLNVGSPPEKPKNPWKICEVPVASSSLNSKPIEFNKILNDQKKQKEDHSRIMTKPLVLTQLEDKAIEQLERFYNVHEIDDELITVRRIELQVSSPQWLHTAPK</sequence>
<dbReference type="Pfam" id="PF00415">
    <property type="entry name" value="RCC1"/>
    <property type="match status" value="1"/>
</dbReference>
<feature type="repeat" description="ANK" evidence="2">
    <location>
        <begin position="91"/>
        <end position="123"/>
    </location>
</feature>
<gene>
    <name evidence="7" type="primary">LOC113505014</name>
</gene>
<organism evidence="6 7">
    <name type="scientific">Trichoplusia ni</name>
    <name type="common">Cabbage looper</name>
    <dbReference type="NCBI Taxonomy" id="7111"/>
    <lineage>
        <taxon>Eukaryota</taxon>
        <taxon>Metazoa</taxon>
        <taxon>Ecdysozoa</taxon>
        <taxon>Arthropoda</taxon>
        <taxon>Hexapoda</taxon>
        <taxon>Insecta</taxon>
        <taxon>Pterygota</taxon>
        <taxon>Neoptera</taxon>
        <taxon>Endopterygota</taxon>
        <taxon>Lepidoptera</taxon>
        <taxon>Glossata</taxon>
        <taxon>Ditrysia</taxon>
        <taxon>Noctuoidea</taxon>
        <taxon>Noctuidae</taxon>
        <taxon>Plusiinae</taxon>
        <taxon>Trichoplusia</taxon>
    </lineage>
</organism>
<evidence type="ECO:0000256" key="4">
    <source>
        <dbReference type="SAM" id="MobiDB-lite"/>
    </source>
</evidence>
<accession>A0A7E5WT48</accession>
<dbReference type="InterPro" id="IPR011333">
    <property type="entry name" value="SKP1/BTB/POZ_sf"/>
</dbReference>
<dbReference type="InParanoid" id="A0A7E5WT48"/>
<dbReference type="InterPro" id="IPR036770">
    <property type="entry name" value="Ankyrin_rpt-contain_sf"/>
</dbReference>
<dbReference type="SMART" id="SM00248">
    <property type="entry name" value="ANK"/>
    <property type="match status" value="2"/>
</dbReference>
<reference evidence="7" key="1">
    <citation type="submission" date="2025-08" db="UniProtKB">
        <authorList>
            <consortium name="RefSeq"/>
        </authorList>
    </citation>
    <scope>IDENTIFICATION</scope>
</reference>
<dbReference type="AlphaFoldDB" id="A0A7E5WT48"/>
<feature type="domain" description="BTB" evidence="5">
    <location>
        <begin position="555"/>
        <end position="623"/>
    </location>
</feature>
<feature type="region of interest" description="Disordered" evidence="4">
    <location>
        <begin position="1065"/>
        <end position="1091"/>
    </location>
</feature>
<dbReference type="RefSeq" id="XP_026743336.1">
    <property type="nucleotide sequence ID" value="XM_026887535.1"/>
</dbReference>
<dbReference type="InterPro" id="IPR002110">
    <property type="entry name" value="Ankyrin_rpt"/>
</dbReference>
<dbReference type="Gene3D" id="1.25.40.20">
    <property type="entry name" value="Ankyrin repeat-containing domain"/>
    <property type="match status" value="1"/>
</dbReference>
<evidence type="ECO:0000256" key="1">
    <source>
        <dbReference type="ARBA" id="ARBA00022737"/>
    </source>
</evidence>
<keyword evidence="7" id="KW-0418">Kinase</keyword>
<dbReference type="PROSITE" id="PS50012">
    <property type="entry name" value="RCC1_3"/>
    <property type="match status" value="1"/>
</dbReference>
<feature type="region of interest" description="Disordered" evidence="4">
    <location>
        <begin position="663"/>
        <end position="686"/>
    </location>
</feature>
<feature type="compositionally biased region" description="Polar residues" evidence="4">
    <location>
        <begin position="1065"/>
        <end position="1079"/>
    </location>
</feature>
<dbReference type="GeneID" id="113505014"/>
<evidence type="ECO:0000256" key="3">
    <source>
        <dbReference type="PROSITE-ProRule" id="PRU00235"/>
    </source>
</evidence>
<dbReference type="OrthoDB" id="1893551at2759"/>
<evidence type="ECO:0000259" key="5">
    <source>
        <dbReference type="PROSITE" id="PS50097"/>
    </source>
</evidence>
<dbReference type="PROSITE" id="PS50297">
    <property type="entry name" value="ANK_REP_REGION"/>
    <property type="match status" value="2"/>
</dbReference>
<dbReference type="PANTHER" id="PTHR22872:SF2">
    <property type="entry name" value="INHIBITOR OF BRUTON TYROSINE KINASE"/>
    <property type="match status" value="1"/>
</dbReference>
<name>A0A7E5WT48_TRINI</name>
<evidence type="ECO:0000313" key="6">
    <source>
        <dbReference type="Proteomes" id="UP000322000"/>
    </source>
</evidence>
<keyword evidence="6" id="KW-1185">Reference proteome</keyword>
<feature type="repeat" description="ANK" evidence="2">
    <location>
        <begin position="55"/>
        <end position="87"/>
    </location>
</feature>
<dbReference type="InterPro" id="IPR000210">
    <property type="entry name" value="BTB/POZ_dom"/>
</dbReference>
<dbReference type="InterPro" id="IPR051625">
    <property type="entry name" value="Signaling_Regulatory_Domain"/>
</dbReference>
<dbReference type="PANTHER" id="PTHR22872">
    <property type="entry name" value="BTK-BINDING PROTEIN-RELATED"/>
    <property type="match status" value="1"/>
</dbReference>
<dbReference type="PROSITE" id="PS50088">
    <property type="entry name" value="ANK_REPEAT"/>
    <property type="match status" value="2"/>
</dbReference>
<evidence type="ECO:0000313" key="7">
    <source>
        <dbReference type="RefSeq" id="XP_026743336.1"/>
    </source>
</evidence>
<dbReference type="KEGG" id="tnl:113505014"/>
<dbReference type="SUPFAM" id="SSF54695">
    <property type="entry name" value="POZ domain"/>
    <property type="match status" value="2"/>
</dbReference>
<dbReference type="Gene3D" id="3.30.710.10">
    <property type="entry name" value="Potassium Channel Kv1.1, Chain A"/>
    <property type="match status" value="2"/>
</dbReference>
<dbReference type="Pfam" id="PF12796">
    <property type="entry name" value="Ank_2"/>
    <property type="match status" value="1"/>
</dbReference>
<proteinExistence type="predicted"/>
<dbReference type="CDD" id="cd18500">
    <property type="entry name" value="BACK_IBtk"/>
    <property type="match status" value="1"/>
</dbReference>
<keyword evidence="2" id="KW-0040">ANK repeat</keyword>
<feature type="domain" description="BTB" evidence="5">
    <location>
        <begin position="746"/>
        <end position="808"/>
    </location>
</feature>
<dbReference type="SMART" id="SM00225">
    <property type="entry name" value="BTB"/>
    <property type="match status" value="2"/>
</dbReference>
<dbReference type="SUPFAM" id="SSF48403">
    <property type="entry name" value="Ankyrin repeat"/>
    <property type="match status" value="1"/>
</dbReference>
<protein>
    <submittedName>
        <fullName evidence="7">Inhibitor of Bruton tyrosine kinase</fullName>
    </submittedName>
</protein>
<dbReference type="GO" id="GO:0016301">
    <property type="term" value="F:kinase activity"/>
    <property type="evidence" value="ECO:0007669"/>
    <property type="project" value="UniProtKB-KW"/>
</dbReference>
<feature type="repeat" description="RCC1" evidence="3">
    <location>
        <begin position="148"/>
        <end position="201"/>
    </location>
</feature>
<evidence type="ECO:0000256" key="2">
    <source>
        <dbReference type="PROSITE-ProRule" id="PRU00023"/>
    </source>
</evidence>
<dbReference type="FunCoup" id="A0A7E5WT48">
    <property type="interactions" value="524"/>
</dbReference>
<dbReference type="PROSITE" id="PS50097">
    <property type="entry name" value="BTB"/>
    <property type="match status" value="2"/>
</dbReference>
<dbReference type="SUPFAM" id="SSF50985">
    <property type="entry name" value="RCC1/BLIP-II"/>
    <property type="match status" value="1"/>
</dbReference>
<dbReference type="Gene3D" id="2.130.10.30">
    <property type="entry name" value="Regulator of chromosome condensation 1/beta-lactamase-inhibitor protein II"/>
    <property type="match status" value="1"/>
</dbReference>
<dbReference type="InterPro" id="IPR000408">
    <property type="entry name" value="Reg_chr_condens"/>
</dbReference>
<keyword evidence="1" id="KW-0677">Repeat</keyword>